<dbReference type="SUPFAM" id="SSF53474">
    <property type="entry name" value="alpha/beta-Hydrolases"/>
    <property type="match status" value="1"/>
</dbReference>
<accession>A0A137PAT1</accession>
<protein>
    <submittedName>
        <fullName evidence="3">Alpha/beta-hydrolase</fullName>
    </submittedName>
</protein>
<dbReference type="Gene3D" id="3.40.50.1820">
    <property type="entry name" value="alpha/beta hydrolase"/>
    <property type="match status" value="1"/>
</dbReference>
<proteinExistence type="predicted"/>
<dbReference type="InterPro" id="IPR049492">
    <property type="entry name" value="BD-FAE-like_dom"/>
</dbReference>
<dbReference type="InterPro" id="IPR029058">
    <property type="entry name" value="AB_hydrolase_fold"/>
</dbReference>
<dbReference type="InterPro" id="IPR050300">
    <property type="entry name" value="GDXG_lipolytic_enzyme"/>
</dbReference>
<dbReference type="AlphaFoldDB" id="A0A137PAT1"/>
<keyword evidence="4" id="KW-1185">Reference proteome</keyword>
<reference evidence="3 4" key="1">
    <citation type="journal article" date="2015" name="Genome Biol. Evol.">
        <title>Phylogenomic analyses indicate that early fungi evolved digesting cell walls of algal ancestors of land plants.</title>
        <authorList>
            <person name="Chang Y."/>
            <person name="Wang S."/>
            <person name="Sekimoto S."/>
            <person name="Aerts A.L."/>
            <person name="Choi C."/>
            <person name="Clum A."/>
            <person name="LaButti K.M."/>
            <person name="Lindquist E.A."/>
            <person name="Yee Ngan C."/>
            <person name="Ohm R.A."/>
            <person name="Salamov A.A."/>
            <person name="Grigoriev I.V."/>
            <person name="Spatafora J.W."/>
            <person name="Berbee M.L."/>
        </authorList>
    </citation>
    <scope>NUCLEOTIDE SEQUENCE [LARGE SCALE GENOMIC DNA]</scope>
    <source>
        <strain evidence="3 4">NRRL 28638</strain>
    </source>
</reference>
<dbReference type="Pfam" id="PF20434">
    <property type="entry name" value="BD-FAE"/>
    <property type="match status" value="1"/>
</dbReference>
<dbReference type="PANTHER" id="PTHR48081">
    <property type="entry name" value="AB HYDROLASE SUPERFAMILY PROTEIN C4A8.06C"/>
    <property type="match status" value="1"/>
</dbReference>
<dbReference type="STRING" id="796925.A0A137PAT1"/>
<evidence type="ECO:0000313" key="4">
    <source>
        <dbReference type="Proteomes" id="UP000070444"/>
    </source>
</evidence>
<dbReference type="GO" id="GO:0004061">
    <property type="term" value="F:arylformamidase activity"/>
    <property type="evidence" value="ECO:0007669"/>
    <property type="project" value="TreeGrafter"/>
</dbReference>
<evidence type="ECO:0000313" key="3">
    <source>
        <dbReference type="EMBL" id="KXN72130.1"/>
    </source>
</evidence>
<dbReference type="OMA" id="DHYDIMK"/>
<feature type="domain" description="BD-FAE-like" evidence="2">
    <location>
        <begin position="28"/>
        <end position="235"/>
    </location>
</feature>
<evidence type="ECO:0000256" key="1">
    <source>
        <dbReference type="ARBA" id="ARBA00022801"/>
    </source>
</evidence>
<keyword evidence="1 3" id="KW-0378">Hydrolase</keyword>
<dbReference type="PANTHER" id="PTHR48081:SF33">
    <property type="entry name" value="KYNURENINE FORMAMIDASE"/>
    <property type="match status" value="1"/>
</dbReference>
<gene>
    <name evidence="3" type="ORF">CONCODRAFT_77932</name>
</gene>
<dbReference type="EMBL" id="KQ964459">
    <property type="protein sequence ID" value="KXN72130.1"/>
    <property type="molecule type" value="Genomic_DNA"/>
</dbReference>
<dbReference type="Proteomes" id="UP000070444">
    <property type="component" value="Unassembled WGS sequence"/>
</dbReference>
<sequence>MQSSTDKVQIHNNVPYVANSTDVKLSYDLYLPTGASKETTPLFIYVHGGSWRTGDKNDFAAVGANISSNFNIATMIINYHLSTGTEYHHPSHIEESTLALIHAYNNPNNFAYNNSQIYLAGHSCGAQMVGLIALSPQNIKAFQDIGLNSELYEKVYSSLKAIIPIQGLYDMVALNKQYPSYNEWIVQALTADEENWKIASPTYQPITTKQKPKFYIVQSPKDTLLDFEQTRLFISYLKKSNINYELNESIQFDHFEVPTSIEFANYVNNLICNK</sequence>
<name>A0A137PAT1_CONC2</name>
<organism evidence="3 4">
    <name type="scientific">Conidiobolus coronatus (strain ATCC 28846 / CBS 209.66 / NRRL 28638)</name>
    <name type="common">Delacroixia coronata</name>
    <dbReference type="NCBI Taxonomy" id="796925"/>
    <lineage>
        <taxon>Eukaryota</taxon>
        <taxon>Fungi</taxon>
        <taxon>Fungi incertae sedis</taxon>
        <taxon>Zoopagomycota</taxon>
        <taxon>Entomophthoromycotina</taxon>
        <taxon>Entomophthoromycetes</taxon>
        <taxon>Entomophthorales</taxon>
        <taxon>Ancylistaceae</taxon>
        <taxon>Conidiobolus</taxon>
    </lineage>
</organism>
<evidence type="ECO:0000259" key="2">
    <source>
        <dbReference type="Pfam" id="PF20434"/>
    </source>
</evidence>
<dbReference type="OrthoDB" id="6495301at2759"/>